<reference evidence="6 7" key="1">
    <citation type="submission" date="2019-02" db="EMBL/GenBank/DDBJ databases">
        <title>Deep-cultivation of Planctomycetes and their phenomic and genomic characterization uncovers novel biology.</title>
        <authorList>
            <person name="Wiegand S."/>
            <person name="Jogler M."/>
            <person name="Boedeker C."/>
            <person name="Pinto D."/>
            <person name="Vollmers J."/>
            <person name="Rivas-Marin E."/>
            <person name="Kohn T."/>
            <person name="Peeters S.H."/>
            <person name="Heuer A."/>
            <person name="Rast P."/>
            <person name="Oberbeckmann S."/>
            <person name="Bunk B."/>
            <person name="Jeske O."/>
            <person name="Meyerdierks A."/>
            <person name="Storesund J.E."/>
            <person name="Kallscheuer N."/>
            <person name="Luecker S."/>
            <person name="Lage O.M."/>
            <person name="Pohl T."/>
            <person name="Merkel B.J."/>
            <person name="Hornburger P."/>
            <person name="Mueller R.-W."/>
            <person name="Bruemmer F."/>
            <person name="Labrenz M."/>
            <person name="Spormann A.M."/>
            <person name="Op den Camp H."/>
            <person name="Overmann J."/>
            <person name="Amann R."/>
            <person name="Jetten M.S.M."/>
            <person name="Mascher T."/>
            <person name="Medema M.H."/>
            <person name="Devos D.P."/>
            <person name="Kaster A.-K."/>
            <person name="Ovreas L."/>
            <person name="Rohde M."/>
            <person name="Galperin M.Y."/>
            <person name="Jogler C."/>
        </authorList>
    </citation>
    <scope>NUCLEOTIDE SEQUENCE [LARGE SCALE GENOMIC DNA]</scope>
    <source>
        <strain evidence="6 7">V22</strain>
    </source>
</reference>
<evidence type="ECO:0000256" key="5">
    <source>
        <dbReference type="RuleBase" id="RU363041"/>
    </source>
</evidence>
<dbReference type="AlphaFoldDB" id="A0A517T7H8"/>
<keyword evidence="5" id="KW-1003">Cell membrane</keyword>
<feature type="transmembrane region" description="Helical" evidence="5">
    <location>
        <begin position="237"/>
        <end position="258"/>
    </location>
</feature>
<evidence type="ECO:0000256" key="3">
    <source>
        <dbReference type="ARBA" id="ARBA00022989"/>
    </source>
</evidence>
<feature type="transmembrane region" description="Helical" evidence="5">
    <location>
        <begin position="210"/>
        <end position="231"/>
    </location>
</feature>
<evidence type="ECO:0000313" key="6">
    <source>
        <dbReference type="EMBL" id="QDT64332.1"/>
    </source>
</evidence>
<keyword evidence="4 5" id="KW-0472">Membrane</keyword>
<comment type="similarity">
    <text evidence="5">Belongs to the 4-toluene sulfonate uptake permease (TSUP) (TC 2.A.102) family.</text>
</comment>
<name>A0A517T7H8_9PLAN</name>
<accession>A0A517T7H8</accession>
<dbReference type="RefSeq" id="WP_145261411.1">
    <property type="nucleotide sequence ID" value="NZ_CP036316.1"/>
</dbReference>
<dbReference type="Pfam" id="PF01925">
    <property type="entry name" value="TauE"/>
    <property type="match status" value="1"/>
</dbReference>
<dbReference type="EMBL" id="CP036316">
    <property type="protein sequence ID" value="QDT64332.1"/>
    <property type="molecule type" value="Genomic_DNA"/>
</dbReference>
<proteinExistence type="inferred from homology"/>
<dbReference type="KEGG" id="chya:V22_15650"/>
<dbReference type="InterPro" id="IPR051598">
    <property type="entry name" value="TSUP/Inactive_protease-like"/>
</dbReference>
<evidence type="ECO:0000313" key="7">
    <source>
        <dbReference type="Proteomes" id="UP000319976"/>
    </source>
</evidence>
<evidence type="ECO:0000256" key="2">
    <source>
        <dbReference type="ARBA" id="ARBA00022692"/>
    </source>
</evidence>
<gene>
    <name evidence="6" type="ORF">V22_15650</name>
</gene>
<dbReference type="Proteomes" id="UP000319976">
    <property type="component" value="Chromosome"/>
</dbReference>
<feature type="transmembrane region" description="Helical" evidence="5">
    <location>
        <begin position="270"/>
        <end position="289"/>
    </location>
</feature>
<feature type="transmembrane region" description="Helical" evidence="5">
    <location>
        <begin position="175"/>
        <end position="203"/>
    </location>
</feature>
<protein>
    <recommendedName>
        <fullName evidence="5">Probable membrane transporter protein</fullName>
    </recommendedName>
</protein>
<organism evidence="6 7">
    <name type="scientific">Calycomorphotria hydatis</name>
    <dbReference type="NCBI Taxonomy" id="2528027"/>
    <lineage>
        <taxon>Bacteria</taxon>
        <taxon>Pseudomonadati</taxon>
        <taxon>Planctomycetota</taxon>
        <taxon>Planctomycetia</taxon>
        <taxon>Planctomycetales</taxon>
        <taxon>Planctomycetaceae</taxon>
        <taxon>Calycomorphotria</taxon>
    </lineage>
</organism>
<dbReference type="OrthoDB" id="272526at2"/>
<keyword evidence="3 5" id="KW-1133">Transmembrane helix</keyword>
<comment type="subcellular location">
    <subcellularLocation>
        <location evidence="5">Cell membrane</location>
        <topology evidence="5">Multi-pass membrane protein</topology>
    </subcellularLocation>
    <subcellularLocation>
        <location evidence="1">Membrane</location>
        <topology evidence="1">Multi-pass membrane protein</topology>
    </subcellularLocation>
</comment>
<keyword evidence="2 5" id="KW-0812">Transmembrane</keyword>
<dbReference type="GO" id="GO:0005886">
    <property type="term" value="C:plasma membrane"/>
    <property type="evidence" value="ECO:0007669"/>
    <property type="project" value="UniProtKB-SubCell"/>
</dbReference>
<dbReference type="PANTHER" id="PTHR43701">
    <property type="entry name" value="MEMBRANE TRANSPORTER PROTEIN MJ0441-RELATED"/>
    <property type="match status" value="1"/>
</dbReference>
<evidence type="ECO:0000256" key="1">
    <source>
        <dbReference type="ARBA" id="ARBA00004141"/>
    </source>
</evidence>
<evidence type="ECO:0000256" key="4">
    <source>
        <dbReference type="ARBA" id="ARBA00023136"/>
    </source>
</evidence>
<keyword evidence="7" id="KW-1185">Reference proteome</keyword>
<feature type="transmembrane region" description="Helical" evidence="5">
    <location>
        <begin position="12"/>
        <end position="33"/>
    </location>
</feature>
<feature type="transmembrane region" description="Helical" evidence="5">
    <location>
        <begin position="73"/>
        <end position="94"/>
    </location>
</feature>
<dbReference type="InterPro" id="IPR002781">
    <property type="entry name" value="TM_pro_TauE-like"/>
</dbReference>
<sequence length="290" mass="30312">MFEPIVHLPAVGLGFAVGCVAGLFGVGGGFLLVPLLSLFPGITVEVAVGSAACQALGPATTALLARRPKRSHFRLPLTLLGGLLIGVFLGSELLTIADEWGTITLGGHDIDVSELAVMGIYCLLFISLGLFSIIESRTSDGIDLGHLIGLDRLQIPPLVQYTGTSRPTSLPVICWFGLAVGTLSGLLGMSGGLVLIPGLLYLFRMETRQTAAVSLVIVWLISFQATIAHAWAGRVDLMLVSALLLGGTLGARLGANLAGSWSGKHLRGRFGWLLLIAAGITACKLALTFF</sequence>
<dbReference type="PANTHER" id="PTHR43701:SF12">
    <property type="entry name" value="MEMBRANE TRANSPORTER PROTEIN YTNM-RELATED"/>
    <property type="match status" value="1"/>
</dbReference>
<feature type="transmembrane region" description="Helical" evidence="5">
    <location>
        <begin position="115"/>
        <end position="134"/>
    </location>
</feature>